<proteinExistence type="predicted"/>
<name>A0A3P1T7M4_9ACTN</name>
<dbReference type="Pfam" id="PF00535">
    <property type="entry name" value="Glycos_transf_2"/>
    <property type="match status" value="1"/>
</dbReference>
<dbReference type="Proteomes" id="UP000280819">
    <property type="component" value="Unassembled WGS sequence"/>
</dbReference>
<dbReference type="InterPro" id="IPR001173">
    <property type="entry name" value="Glyco_trans_2-like"/>
</dbReference>
<evidence type="ECO:0000313" key="2">
    <source>
        <dbReference type="EMBL" id="RRD05414.1"/>
    </source>
</evidence>
<keyword evidence="2" id="KW-0808">Transferase</keyword>
<evidence type="ECO:0000259" key="1">
    <source>
        <dbReference type="Pfam" id="PF00535"/>
    </source>
</evidence>
<organism evidence="2 3">
    <name type="scientific">Arachnia propionica</name>
    <dbReference type="NCBI Taxonomy" id="1750"/>
    <lineage>
        <taxon>Bacteria</taxon>
        <taxon>Bacillati</taxon>
        <taxon>Actinomycetota</taxon>
        <taxon>Actinomycetes</taxon>
        <taxon>Propionibacteriales</taxon>
        <taxon>Propionibacteriaceae</taxon>
        <taxon>Arachnia</taxon>
    </lineage>
</organism>
<dbReference type="InterPro" id="IPR029044">
    <property type="entry name" value="Nucleotide-diphossugar_trans"/>
</dbReference>
<dbReference type="RefSeq" id="WP_124844206.1">
    <property type="nucleotide sequence ID" value="NZ_RQZG01000006.1"/>
</dbReference>
<dbReference type="InterPro" id="IPR050834">
    <property type="entry name" value="Glycosyltransf_2"/>
</dbReference>
<sequence length="283" mass="31235">MTKTPNISVCIPVHQGAATLAATLKSVLASDYDDFEVVVRDNGSTDDTSAITKSFNDQRIRLIRVDDAVPLPQNWQETVLASRGKLVKIVCADDLIGPDCLAAQAAVLEDPEISLAASRRDFIDASGTVLTHAAGLPHLLGRRTGIDVARTTLRYGINPVGEPACVMFRRADFDAVGGFDGSRVYDMDIDLWLRLLTRGDLFGSPESLASFRMWPESLSAHHTRQQLADHLSFLHAVATDPRNHIPRVERWLSPLTARLTWRAWAMRQWYWAKGPGRPRVGAG</sequence>
<gene>
    <name evidence="2" type="ORF">EII34_06685</name>
</gene>
<comment type="caution">
    <text evidence="2">The sequence shown here is derived from an EMBL/GenBank/DDBJ whole genome shotgun (WGS) entry which is preliminary data.</text>
</comment>
<dbReference type="EMBL" id="RQZG01000006">
    <property type="protein sequence ID" value="RRD05414.1"/>
    <property type="molecule type" value="Genomic_DNA"/>
</dbReference>
<dbReference type="PANTHER" id="PTHR43685">
    <property type="entry name" value="GLYCOSYLTRANSFERASE"/>
    <property type="match status" value="1"/>
</dbReference>
<accession>A0A3P1T7M4</accession>
<dbReference type="Gene3D" id="3.90.550.10">
    <property type="entry name" value="Spore Coat Polysaccharide Biosynthesis Protein SpsA, Chain A"/>
    <property type="match status" value="1"/>
</dbReference>
<feature type="domain" description="Glycosyltransferase 2-like" evidence="1">
    <location>
        <begin position="8"/>
        <end position="175"/>
    </location>
</feature>
<protein>
    <submittedName>
        <fullName evidence="2">Glycosyltransferase</fullName>
    </submittedName>
</protein>
<dbReference type="PANTHER" id="PTHR43685:SF2">
    <property type="entry name" value="GLYCOSYLTRANSFERASE 2-LIKE DOMAIN-CONTAINING PROTEIN"/>
    <property type="match status" value="1"/>
</dbReference>
<evidence type="ECO:0000313" key="3">
    <source>
        <dbReference type="Proteomes" id="UP000280819"/>
    </source>
</evidence>
<dbReference type="AlphaFoldDB" id="A0A3P1T7M4"/>
<dbReference type="OrthoDB" id="3177103at2"/>
<reference evidence="2 3" key="1">
    <citation type="submission" date="2018-11" db="EMBL/GenBank/DDBJ databases">
        <title>Genomes From Bacteria Associated with the Canine Oral Cavity: a Test Case for Automated Genome-Based Taxonomic Assignment.</title>
        <authorList>
            <person name="Coil D.A."/>
            <person name="Jospin G."/>
            <person name="Darling A.E."/>
            <person name="Wallis C."/>
            <person name="Davis I.J."/>
            <person name="Harris S."/>
            <person name="Eisen J.A."/>
            <person name="Holcombe L.J."/>
            <person name="O'Flynn C."/>
        </authorList>
    </citation>
    <scope>NUCLEOTIDE SEQUENCE [LARGE SCALE GENOMIC DNA]</scope>
    <source>
        <strain evidence="2 3">OH887_COT-365</strain>
    </source>
</reference>
<dbReference type="GO" id="GO:0016740">
    <property type="term" value="F:transferase activity"/>
    <property type="evidence" value="ECO:0007669"/>
    <property type="project" value="UniProtKB-KW"/>
</dbReference>
<dbReference type="SUPFAM" id="SSF53448">
    <property type="entry name" value="Nucleotide-diphospho-sugar transferases"/>
    <property type="match status" value="1"/>
</dbReference>